<reference evidence="4" key="1">
    <citation type="journal article" date="2021" name="PeerJ">
        <title>Extensive microbial diversity within the chicken gut microbiome revealed by metagenomics and culture.</title>
        <authorList>
            <person name="Gilroy R."/>
            <person name="Ravi A."/>
            <person name="Getino M."/>
            <person name="Pursley I."/>
            <person name="Horton D.L."/>
            <person name="Alikhan N.F."/>
            <person name="Baker D."/>
            <person name="Gharbi K."/>
            <person name="Hall N."/>
            <person name="Watson M."/>
            <person name="Adriaenssens E.M."/>
            <person name="Foster-Nyarko E."/>
            <person name="Jarju S."/>
            <person name="Secka A."/>
            <person name="Antonio M."/>
            <person name="Oren A."/>
            <person name="Chaudhuri R.R."/>
            <person name="La Ragione R."/>
            <person name="Hildebrand F."/>
            <person name="Pallen M.J."/>
        </authorList>
    </citation>
    <scope>NUCLEOTIDE SEQUENCE</scope>
    <source>
        <strain evidence="4">5134</strain>
    </source>
</reference>
<dbReference type="EMBL" id="DXDA01000037">
    <property type="protein sequence ID" value="HIY68677.1"/>
    <property type="molecule type" value="Genomic_DNA"/>
</dbReference>
<evidence type="ECO:0000313" key="4">
    <source>
        <dbReference type="EMBL" id="HIY68677.1"/>
    </source>
</evidence>
<accession>A0A9D1YZL5</accession>
<keyword evidence="3" id="KW-0812">Transmembrane</keyword>
<protein>
    <submittedName>
        <fullName evidence="4">Uncharacterized protein</fullName>
    </submittedName>
</protein>
<keyword evidence="3" id="KW-0472">Membrane</keyword>
<evidence type="ECO:0000256" key="2">
    <source>
        <dbReference type="SAM" id="MobiDB-lite"/>
    </source>
</evidence>
<sequence>MKGKIFPESTNSYQDQAKILFNYYQQAAEKIVAEEERIEKEIAVLEEEKVQLEKEIGGLWWWFLTIILFFVYFIKKNALQKRITEIDCRIAGFRRQHAEIFRDYKVTKLGVVYVPVADQIKYEDRSFIVDYTGKVPESEVTLQLSRQNDLLIETIGRLEKLSSEAPIVESSQETEAVGTEDYSTSIQQINQHDYLGNLERSLRTISYCMDDLDTTSVSLPLVADQSDYLRFLNEYATRELPERAAVIPVFNKERYTESVEKFQELNRLKDSLSTKTQQFEDVLKSLMSTIANSVQAISALKVASVDKVVLESNKILYQILKAPYNHYSPMLEFEEIERIRNEQFDYSEDVQNYVPFKLRQSSRVRFNLVTGLWTSEDGNTTNTPFGVHQLYEEIVAPVVQNLMTENRIERLKIYNHIKDQKLDYLNKWHQDTDAFYRANRAESADIINLMQESLREYVAAYNTLISLQRTEDSMVQSNGELDSTVVDVVDNTAETLAAFELQSQEFQKTQASFEEYMERLKDDIDQKAEKFGYIEYYDAKLRDGYSHEAAVASKEIHALDERRKSLATVNPLFAKTTELPPQPNVEAITFEHISLNLPVIAKAALEDLDADPEEQEEQEEQEDVQPEAPGVATLSEAGPASAEEDDGDEELDEEYEDDGAGDEEDVDEEDEGEEGDDEDEGDEEDGEDEEEDEEDDEEPLTREDLEAMSDEELMGILDYLEMEYAADPFDREEAIAAILEVQNESDNA</sequence>
<keyword evidence="1" id="KW-0175">Coiled coil</keyword>
<evidence type="ECO:0000313" key="5">
    <source>
        <dbReference type="Proteomes" id="UP000886844"/>
    </source>
</evidence>
<feature type="transmembrane region" description="Helical" evidence="3">
    <location>
        <begin position="58"/>
        <end position="74"/>
    </location>
</feature>
<feature type="compositionally biased region" description="Acidic residues" evidence="2">
    <location>
        <begin position="642"/>
        <end position="698"/>
    </location>
</feature>
<feature type="region of interest" description="Disordered" evidence="2">
    <location>
        <begin position="610"/>
        <end position="710"/>
    </location>
</feature>
<proteinExistence type="predicted"/>
<feature type="coiled-coil region" evidence="1">
    <location>
        <begin position="28"/>
        <end position="55"/>
    </location>
</feature>
<evidence type="ECO:0000256" key="3">
    <source>
        <dbReference type="SAM" id="Phobius"/>
    </source>
</evidence>
<reference evidence="4" key="2">
    <citation type="submission" date="2021-04" db="EMBL/GenBank/DDBJ databases">
        <authorList>
            <person name="Gilroy R."/>
        </authorList>
    </citation>
    <scope>NUCLEOTIDE SEQUENCE</scope>
    <source>
        <strain evidence="4">5134</strain>
    </source>
</reference>
<gene>
    <name evidence="4" type="ORF">H9828_04605</name>
</gene>
<organism evidence="4 5">
    <name type="scientific">Candidatus Alistipes intestinigallinarum</name>
    <dbReference type="NCBI Taxonomy" id="2838440"/>
    <lineage>
        <taxon>Bacteria</taxon>
        <taxon>Pseudomonadati</taxon>
        <taxon>Bacteroidota</taxon>
        <taxon>Bacteroidia</taxon>
        <taxon>Bacteroidales</taxon>
        <taxon>Rikenellaceae</taxon>
        <taxon>Alistipes</taxon>
    </lineage>
</organism>
<name>A0A9D1YZL5_9BACT</name>
<comment type="caution">
    <text evidence="4">The sequence shown here is derived from an EMBL/GenBank/DDBJ whole genome shotgun (WGS) entry which is preliminary data.</text>
</comment>
<dbReference type="AlphaFoldDB" id="A0A9D1YZL5"/>
<keyword evidence="3" id="KW-1133">Transmembrane helix</keyword>
<dbReference type="Proteomes" id="UP000886844">
    <property type="component" value="Unassembled WGS sequence"/>
</dbReference>
<feature type="compositionally biased region" description="Acidic residues" evidence="2">
    <location>
        <begin position="610"/>
        <end position="625"/>
    </location>
</feature>
<evidence type="ECO:0000256" key="1">
    <source>
        <dbReference type="SAM" id="Coils"/>
    </source>
</evidence>